<protein>
    <submittedName>
        <fullName evidence="2">Leucine-rich repeat domain-containing protein</fullName>
    </submittedName>
</protein>
<evidence type="ECO:0000256" key="1">
    <source>
        <dbReference type="SAM" id="SignalP"/>
    </source>
</evidence>
<accession>A0A9D9E5P8</accession>
<keyword evidence="1" id="KW-0732">Signal</keyword>
<evidence type="ECO:0000313" key="3">
    <source>
        <dbReference type="Proteomes" id="UP000823636"/>
    </source>
</evidence>
<dbReference type="Gene3D" id="3.40.50.12480">
    <property type="match status" value="1"/>
</dbReference>
<dbReference type="PANTHER" id="PTHR45661">
    <property type="entry name" value="SURFACE ANTIGEN"/>
    <property type="match status" value="1"/>
</dbReference>
<feature type="signal peptide" evidence="1">
    <location>
        <begin position="1"/>
        <end position="25"/>
    </location>
</feature>
<reference evidence="2" key="2">
    <citation type="journal article" date="2021" name="PeerJ">
        <title>Extensive microbial diversity within the chicken gut microbiome revealed by metagenomics and culture.</title>
        <authorList>
            <person name="Gilroy R."/>
            <person name="Ravi A."/>
            <person name="Getino M."/>
            <person name="Pursley I."/>
            <person name="Horton D.L."/>
            <person name="Alikhan N.F."/>
            <person name="Baker D."/>
            <person name="Gharbi K."/>
            <person name="Hall N."/>
            <person name="Watson M."/>
            <person name="Adriaenssens E.M."/>
            <person name="Foster-Nyarko E."/>
            <person name="Jarju S."/>
            <person name="Secka A."/>
            <person name="Antonio M."/>
            <person name="Oren A."/>
            <person name="Chaudhuri R.R."/>
            <person name="La Ragione R."/>
            <person name="Hildebrand F."/>
            <person name="Pallen M.J."/>
        </authorList>
    </citation>
    <scope>NUCLEOTIDE SEQUENCE</scope>
    <source>
        <strain evidence="2">G3-4614</strain>
    </source>
</reference>
<gene>
    <name evidence="2" type="ORF">IAC54_07025</name>
</gene>
<name>A0A9D9E5P8_9BACT</name>
<sequence>MNIIKAAKRTIPLAALFVITMSAKGQEFDYDFSDDKTGVTIYYNVTSDEYPLTIAVANRDFNYNSYKGAITVPAKVFKGGGLYDVTSVWENAFAYSDSLTEVTFPESVTVLEDGAFIGCKKLKKITIPGNLESIGNAAFYGCSSLETITLAASLVQIGDEAFSGCSSLKSIYIQSETPPQISGSSLGKIKAVIYVPRGASEAYMTSDVWKKYKIVETEE</sequence>
<dbReference type="SUPFAM" id="SSF52058">
    <property type="entry name" value="L domain-like"/>
    <property type="match status" value="1"/>
</dbReference>
<dbReference type="InterPro" id="IPR053139">
    <property type="entry name" value="Surface_bspA-like"/>
</dbReference>
<dbReference type="AlphaFoldDB" id="A0A9D9E5P8"/>
<proteinExistence type="predicted"/>
<feature type="chain" id="PRO_5038976456" evidence="1">
    <location>
        <begin position="26"/>
        <end position="219"/>
    </location>
</feature>
<dbReference type="PANTHER" id="PTHR45661:SF3">
    <property type="entry name" value="IG-LIKE DOMAIN-CONTAINING PROTEIN"/>
    <property type="match status" value="1"/>
</dbReference>
<dbReference type="Pfam" id="PF13306">
    <property type="entry name" value="LRR_5"/>
    <property type="match status" value="1"/>
</dbReference>
<dbReference type="EMBL" id="JADIMW010000075">
    <property type="protein sequence ID" value="MBO8438631.1"/>
    <property type="molecule type" value="Genomic_DNA"/>
</dbReference>
<evidence type="ECO:0000313" key="2">
    <source>
        <dbReference type="EMBL" id="MBO8438631.1"/>
    </source>
</evidence>
<dbReference type="Gene3D" id="3.80.10.10">
    <property type="entry name" value="Ribonuclease Inhibitor"/>
    <property type="match status" value="1"/>
</dbReference>
<dbReference type="InterPro" id="IPR026906">
    <property type="entry name" value="LRR_5"/>
</dbReference>
<organism evidence="2 3">
    <name type="scientific">Candidatus Caccoplasma merdipullorum</name>
    <dbReference type="NCBI Taxonomy" id="2840718"/>
    <lineage>
        <taxon>Bacteria</taxon>
        <taxon>Pseudomonadati</taxon>
        <taxon>Bacteroidota</taxon>
        <taxon>Bacteroidia</taxon>
        <taxon>Bacteroidales</taxon>
        <taxon>Bacteroidaceae</taxon>
        <taxon>Bacteroidaceae incertae sedis</taxon>
        <taxon>Candidatus Caccoplasma</taxon>
    </lineage>
</organism>
<comment type="caution">
    <text evidence="2">The sequence shown here is derived from an EMBL/GenBank/DDBJ whole genome shotgun (WGS) entry which is preliminary data.</text>
</comment>
<dbReference type="Proteomes" id="UP000823636">
    <property type="component" value="Unassembled WGS sequence"/>
</dbReference>
<reference evidence="2" key="1">
    <citation type="submission" date="2020-10" db="EMBL/GenBank/DDBJ databases">
        <authorList>
            <person name="Gilroy R."/>
        </authorList>
    </citation>
    <scope>NUCLEOTIDE SEQUENCE</scope>
    <source>
        <strain evidence="2">G3-4614</strain>
    </source>
</reference>
<dbReference type="InterPro" id="IPR032675">
    <property type="entry name" value="LRR_dom_sf"/>
</dbReference>